<organism evidence="2 3">
    <name type="scientific">Saguinus oedipus</name>
    <name type="common">Cotton-top tamarin</name>
    <name type="synonym">Oedipomidas oedipus</name>
    <dbReference type="NCBI Taxonomy" id="9490"/>
    <lineage>
        <taxon>Eukaryota</taxon>
        <taxon>Metazoa</taxon>
        <taxon>Chordata</taxon>
        <taxon>Craniata</taxon>
        <taxon>Vertebrata</taxon>
        <taxon>Euteleostomi</taxon>
        <taxon>Mammalia</taxon>
        <taxon>Eutheria</taxon>
        <taxon>Euarchontoglires</taxon>
        <taxon>Primates</taxon>
        <taxon>Haplorrhini</taxon>
        <taxon>Platyrrhini</taxon>
        <taxon>Cebidae</taxon>
        <taxon>Callitrichinae</taxon>
        <taxon>Saguinus</taxon>
    </lineage>
</organism>
<evidence type="ECO:0000313" key="3">
    <source>
        <dbReference type="Proteomes" id="UP001266305"/>
    </source>
</evidence>
<comment type="caution">
    <text evidence="2">The sequence shown here is derived from an EMBL/GenBank/DDBJ whole genome shotgun (WGS) entry which is preliminary data.</text>
</comment>
<dbReference type="EMBL" id="JASSZA010000018">
    <property type="protein sequence ID" value="KAK2089552.1"/>
    <property type="molecule type" value="Genomic_DNA"/>
</dbReference>
<reference evidence="2 3" key="1">
    <citation type="submission" date="2023-05" db="EMBL/GenBank/DDBJ databases">
        <title>B98-5 Cell Line De Novo Hybrid Assembly: An Optical Mapping Approach.</title>
        <authorList>
            <person name="Kananen K."/>
            <person name="Auerbach J.A."/>
            <person name="Kautto E."/>
            <person name="Blachly J.S."/>
        </authorList>
    </citation>
    <scope>NUCLEOTIDE SEQUENCE [LARGE SCALE GENOMIC DNA]</scope>
    <source>
        <strain evidence="2">B95-8</strain>
        <tissue evidence="2">Cell line</tissue>
    </source>
</reference>
<accession>A0ABQ9TXL7</accession>
<feature type="region of interest" description="Disordered" evidence="1">
    <location>
        <begin position="1"/>
        <end position="36"/>
    </location>
</feature>
<keyword evidence="3" id="KW-1185">Reference proteome</keyword>
<dbReference type="Proteomes" id="UP001266305">
    <property type="component" value="Unassembled WGS sequence"/>
</dbReference>
<name>A0ABQ9TXL7_SAGOE</name>
<feature type="compositionally biased region" description="Polar residues" evidence="1">
    <location>
        <begin position="19"/>
        <end position="30"/>
    </location>
</feature>
<sequence>MSADILQPAENADVEPCHTSHSQSQLSQKATPKADHAISAETLSSKRFPVLSSLSSPNSIPKRSLRVISPRDFILNQKLPSLEPRKSGQQSSSHVLSCVQLMRLVGQPLPPGCHGNDQAAGPLKTEKNSTWKTTHSTLACRLTQLSSQGEGSAARQRSINKPQWEEQADLTVLWAWDQGQLCKAADVNPGDAINWVSTKSLKVKTRRICIHCLIHSLKDLCQERLDDTEVKGKRGSQRSITCLIDLANANERNKSRHIISKHCRAVNTEGLVWFTGEEESLCSSQPSQGFQMLKQIYPKSLGLEGVNKWRGGNCWRKYEREAKESEADEMPCKKQSQVEISVTALGLKAEESQALGTPRNMLLGSEWSNGVDGIPGPGMTRLLGHEVPEASSGIWDS</sequence>
<evidence type="ECO:0000313" key="2">
    <source>
        <dbReference type="EMBL" id="KAK2089552.1"/>
    </source>
</evidence>
<gene>
    <name evidence="2" type="ORF">P7K49_032218</name>
</gene>
<proteinExistence type="predicted"/>
<protein>
    <submittedName>
        <fullName evidence="2">Uncharacterized protein</fullName>
    </submittedName>
</protein>
<evidence type="ECO:0000256" key="1">
    <source>
        <dbReference type="SAM" id="MobiDB-lite"/>
    </source>
</evidence>